<dbReference type="Proteomes" id="UP000594342">
    <property type="component" value="Unassembled WGS sequence"/>
</dbReference>
<dbReference type="EMBL" id="UPSH01000001">
    <property type="protein sequence ID" value="VBB17683.1"/>
    <property type="molecule type" value="Genomic_DNA"/>
</dbReference>
<accession>A0A5K0U8L6</accession>
<keyword evidence="1" id="KW-0175">Coiled coil</keyword>
<name>A0A5K0U8L6_9VIRU</name>
<evidence type="ECO:0000313" key="3">
    <source>
        <dbReference type="EMBL" id="VBB17683.1"/>
    </source>
</evidence>
<feature type="coiled-coil region" evidence="1">
    <location>
        <begin position="75"/>
        <end position="146"/>
    </location>
</feature>
<protein>
    <submittedName>
        <fullName evidence="3">Uncharacterized protein</fullName>
    </submittedName>
</protein>
<sequence>MRRYQSRVHTLEDNSAKQDSSSEKQNTPVEKKQPFSSKGYVLGSGSNVQENPSTSTQGNVLLNQRMTERILTQELAKNSEVNKELNKKLDEKIKQCEELSSEIENKNRYIQQLTNELKLAKENSERNTLNRSVRETKEQIQKLIVKMNILRTVIRDLHESCSIESQNDYTNDGENSENTFGGMCIDIYSNNNTTASQQNTTPEPNVDSLTLHDINSGADEEIDSDSYIDVVVKRRDDGTIEESEERYKNSYMFQKKVFNTDGCVELDIHEQDDTIVLRVYSNQCVCYEATYKVDWNNRNRIIRHGHATRYINGVKVEQTNYYSGKKVGLCKRWTAEGDIIHIFDYGTTDWDDAYWSNRDIIHNDINNIHQASDNHDGDIEKIRLHENGMDIVKFINKKGEVILEKRRRVDTGIEVYTYELSESNHDYFTVTYRDNNTGHITYVGSFKYVYRNGIKLKCKCGRQSAWFPNGCRRYEADYDMGKRVGWFHIWNEENILIARKKY</sequence>
<reference evidence="3 4" key="1">
    <citation type="submission" date="2018-10" db="EMBL/GenBank/DDBJ databases">
        <authorList>
            <consortium name="IHU Genomes"/>
        </authorList>
    </citation>
    <scope>NUCLEOTIDE SEQUENCE [LARGE SCALE GENOMIC DNA]</scope>
    <source>
        <strain evidence="3 4">A1</strain>
    </source>
</reference>
<feature type="region of interest" description="Disordered" evidence="2">
    <location>
        <begin position="1"/>
        <end position="60"/>
    </location>
</feature>
<gene>
    <name evidence="3" type="ORF">YASMINEVIRUS_146</name>
</gene>
<evidence type="ECO:0000256" key="1">
    <source>
        <dbReference type="SAM" id="Coils"/>
    </source>
</evidence>
<organism evidence="3 4">
    <name type="scientific">Yasminevirus sp. GU-2018</name>
    <dbReference type="NCBI Taxonomy" id="2420051"/>
    <lineage>
        <taxon>Viruses</taxon>
        <taxon>Varidnaviria</taxon>
        <taxon>Bamfordvirae</taxon>
        <taxon>Nucleocytoviricota</taxon>
        <taxon>Megaviricetes</taxon>
        <taxon>Imitervirales</taxon>
        <taxon>Mimiviridae</taxon>
        <taxon>Klosneuvirinae</taxon>
        <taxon>Yasminevirus</taxon>
        <taxon>Yasminevirus saudimassiliense</taxon>
    </lineage>
</organism>
<evidence type="ECO:0000313" key="4">
    <source>
        <dbReference type="Proteomes" id="UP000594342"/>
    </source>
</evidence>
<comment type="caution">
    <text evidence="3">The sequence shown here is derived from an EMBL/GenBank/DDBJ whole genome shotgun (WGS) entry which is preliminary data.</text>
</comment>
<keyword evidence="4" id="KW-1185">Reference proteome</keyword>
<feature type="compositionally biased region" description="Polar residues" evidence="2">
    <location>
        <begin position="44"/>
        <end position="60"/>
    </location>
</feature>
<evidence type="ECO:0000256" key="2">
    <source>
        <dbReference type="SAM" id="MobiDB-lite"/>
    </source>
</evidence>
<feature type="compositionally biased region" description="Basic and acidic residues" evidence="2">
    <location>
        <begin position="9"/>
        <end position="22"/>
    </location>
</feature>
<proteinExistence type="predicted"/>